<dbReference type="Proteomes" id="UP000799302">
    <property type="component" value="Unassembled WGS sequence"/>
</dbReference>
<dbReference type="EMBL" id="MU004234">
    <property type="protein sequence ID" value="KAF2670622.1"/>
    <property type="molecule type" value="Genomic_DNA"/>
</dbReference>
<name>A0A6A6UEM7_9PEZI</name>
<dbReference type="InterPro" id="IPR000073">
    <property type="entry name" value="AB_hydrolase_1"/>
</dbReference>
<dbReference type="GO" id="GO:0016787">
    <property type="term" value="F:hydrolase activity"/>
    <property type="evidence" value="ECO:0007669"/>
    <property type="project" value="UniProtKB-KW"/>
</dbReference>
<dbReference type="OrthoDB" id="190201at2759"/>
<reference evidence="3" key="1">
    <citation type="journal article" date="2020" name="Stud. Mycol.">
        <title>101 Dothideomycetes genomes: a test case for predicting lifestyles and emergence of pathogens.</title>
        <authorList>
            <person name="Haridas S."/>
            <person name="Albert R."/>
            <person name="Binder M."/>
            <person name="Bloem J."/>
            <person name="Labutti K."/>
            <person name="Salamov A."/>
            <person name="Andreopoulos B."/>
            <person name="Baker S."/>
            <person name="Barry K."/>
            <person name="Bills G."/>
            <person name="Bluhm B."/>
            <person name="Cannon C."/>
            <person name="Castanera R."/>
            <person name="Culley D."/>
            <person name="Daum C."/>
            <person name="Ezra D."/>
            <person name="Gonzalez J."/>
            <person name="Henrissat B."/>
            <person name="Kuo A."/>
            <person name="Liang C."/>
            <person name="Lipzen A."/>
            <person name="Lutzoni F."/>
            <person name="Magnuson J."/>
            <person name="Mondo S."/>
            <person name="Nolan M."/>
            <person name="Ohm R."/>
            <person name="Pangilinan J."/>
            <person name="Park H.-J."/>
            <person name="Ramirez L."/>
            <person name="Alfaro M."/>
            <person name="Sun H."/>
            <person name="Tritt A."/>
            <person name="Yoshinaga Y."/>
            <person name="Zwiers L.-H."/>
            <person name="Turgeon B."/>
            <person name="Goodwin S."/>
            <person name="Spatafora J."/>
            <person name="Crous P."/>
            <person name="Grigoriev I."/>
        </authorList>
    </citation>
    <scope>NUCLEOTIDE SEQUENCE</scope>
    <source>
        <strain evidence="3">CBS 115976</strain>
    </source>
</reference>
<dbReference type="SUPFAM" id="SSF53474">
    <property type="entry name" value="alpha/beta-Hydrolases"/>
    <property type="match status" value="1"/>
</dbReference>
<evidence type="ECO:0000259" key="2">
    <source>
        <dbReference type="Pfam" id="PF12697"/>
    </source>
</evidence>
<feature type="domain" description="AB hydrolase-1" evidence="2">
    <location>
        <begin position="135"/>
        <end position="392"/>
    </location>
</feature>
<dbReference type="Pfam" id="PF12697">
    <property type="entry name" value="Abhydrolase_6"/>
    <property type="match status" value="1"/>
</dbReference>
<evidence type="ECO:0000256" key="1">
    <source>
        <dbReference type="SAM" id="SignalP"/>
    </source>
</evidence>
<evidence type="ECO:0000313" key="4">
    <source>
        <dbReference type="Proteomes" id="UP000799302"/>
    </source>
</evidence>
<keyword evidence="3" id="KW-0378">Hydrolase</keyword>
<feature type="signal peptide" evidence="1">
    <location>
        <begin position="1"/>
        <end position="18"/>
    </location>
</feature>
<dbReference type="PROSITE" id="PS51257">
    <property type="entry name" value="PROKAR_LIPOPROTEIN"/>
    <property type="match status" value="1"/>
</dbReference>
<keyword evidence="4" id="KW-1185">Reference proteome</keyword>
<dbReference type="AlphaFoldDB" id="A0A6A6UEM7"/>
<dbReference type="Gene3D" id="3.40.50.1820">
    <property type="entry name" value="alpha/beta hydrolase"/>
    <property type="match status" value="1"/>
</dbReference>
<sequence length="407" mass="43557">MHSRTFSAVMALIACVHAAPVNQNPTSQTDIANIPAGYKAGFTNATVQPSANGKAICISGLVDVTASGTNLHINGGVPTNQTAVTELFVESVQIDSTVRQRLVGNQTHVSGTYGIYSELCFPAAQGVINSTTIQLLVPGSGFDRNYWNVAPGYSYVDSAAEQGYTTFFFDRLGTGLSDHPDALQVVQTGLQVSIVHELVHLLRTGGIAGQKFEHVVGVGHSYGSFQLQLLTAAYPKDVDAAVFTGFSNATDGEPIAFAGLDLTIASQAVPSRFSNLSNGYLTSSSALGDQFFFFRAPGFDPKILELADATKSTITLGEYLTFGTFAVAENFTGPIEVVTGEYDLPNCHGDCMFPYNKLAAVKDNLYPNANNNSDWYVVPGSGHGINFHYEAMNAYQHIQNFIKKNGF</sequence>
<protein>
    <submittedName>
        <fullName evidence="3">Alpha/beta-hydrolase</fullName>
    </submittedName>
</protein>
<organism evidence="3 4">
    <name type="scientific">Microthyrium microscopicum</name>
    <dbReference type="NCBI Taxonomy" id="703497"/>
    <lineage>
        <taxon>Eukaryota</taxon>
        <taxon>Fungi</taxon>
        <taxon>Dikarya</taxon>
        <taxon>Ascomycota</taxon>
        <taxon>Pezizomycotina</taxon>
        <taxon>Dothideomycetes</taxon>
        <taxon>Dothideomycetes incertae sedis</taxon>
        <taxon>Microthyriales</taxon>
        <taxon>Microthyriaceae</taxon>
        <taxon>Microthyrium</taxon>
    </lineage>
</organism>
<keyword evidence="1" id="KW-0732">Signal</keyword>
<gene>
    <name evidence="3" type="ORF">BT63DRAFT_424553</name>
</gene>
<evidence type="ECO:0000313" key="3">
    <source>
        <dbReference type="EMBL" id="KAF2670622.1"/>
    </source>
</evidence>
<accession>A0A6A6UEM7</accession>
<dbReference type="InterPro" id="IPR029058">
    <property type="entry name" value="AB_hydrolase_fold"/>
</dbReference>
<proteinExistence type="predicted"/>
<feature type="chain" id="PRO_5025411260" evidence="1">
    <location>
        <begin position="19"/>
        <end position="407"/>
    </location>
</feature>